<sequence>MRSTRERSSTKNPLWSKVVLTGACTSNGSNCQQIILKTMKAIFSPSRRPQWLGGCLPCTDKSSGIWASTMQAWTRGEGKTWRYHFDFGSAGESWRLFHVPALVTFSASVAHTNRRVVKIPC</sequence>
<keyword evidence="2" id="KW-1185">Reference proteome</keyword>
<gene>
    <name evidence="1" type="ORF">DPMN_063421</name>
</gene>
<protein>
    <submittedName>
        <fullName evidence="1">Uncharacterized protein</fullName>
    </submittedName>
</protein>
<name>A0A9D4CAH4_DREPO</name>
<organism evidence="1 2">
    <name type="scientific">Dreissena polymorpha</name>
    <name type="common">Zebra mussel</name>
    <name type="synonym">Mytilus polymorpha</name>
    <dbReference type="NCBI Taxonomy" id="45954"/>
    <lineage>
        <taxon>Eukaryota</taxon>
        <taxon>Metazoa</taxon>
        <taxon>Spiralia</taxon>
        <taxon>Lophotrochozoa</taxon>
        <taxon>Mollusca</taxon>
        <taxon>Bivalvia</taxon>
        <taxon>Autobranchia</taxon>
        <taxon>Heteroconchia</taxon>
        <taxon>Euheterodonta</taxon>
        <taxon>Imparidentia</taxon>
        <taxon>Neoheterodontei</taxon>
        <taxon>Myida</taxon>
        <taxon>Dreissenoidea</taxon>
        <taxon>Dreissenidae</taxon>
        <taxon>Dreissena</taxon>
    </lineage>
</organism>
<reference evidence="1" key="1">
    <citation type="journal article" date="2019" name="bioRxiv">
        <title>The Genome of the Zebra Mussel, Dreissena polymorpha: A Resource for Invasive Species Research.</title>
        <authorList>
            <person name="McCartney M.A."/>
            <person name="Auch B."/>
            <person name="Kono T."/>
            <person name="Mallez S."/>
            <person name="Zhang Y."/>
            <person name="Obille A."/>
            <person name="Becker A."/>
            <person name="Abrahante J.E."/>
            <person name="Garbe J."/>
            <person name="Badalamenti J.P."/>
            <person name="Herman A."/>
            <person name="Mangelson H."/>
            <person name="Liachko I."/>
            <person name="Sullivan S."/>
            <person name="Sone E.D."/>
            <person name="Koren S."/>
            <person name="Silverstein K.A.T."/>
            <person name="Beckman K.B."/>
            <person name="Gohl D.M."/>
        </authorList>
    </citation>
    <scope>NUCLEOTIDE SEQUENCE</scope>
    <source>
        <strain evidence="1">Duluth1</strain>
        <tissue evidence="1">Whole animal</tissue>
    </source>
</reference>
<dbReference type="EMBL" id="JAIWYP010000013">
    <property type="protein sequence ID" value="KAH3720522.1"/>
    <property type="molecule type" value="Genomic_DNA"/>
</dbReference>
<comment type="caution">
    <text evidence="1">The sequence shown here is derived from an EMBL/GenBank/DDBJ whole genome shotgun (WGS) entry which is preliminary data.</text>
</comment>
<accession>A0A9D4CAH4</accession>
<evidence type="ECO:0000313" key="1">
    <source>
        <dbReference type="EMBL" id="KAH3720522.1"/>
    </source>
</evidence>
<proteinExistence type="predicted"/>
<dbReference type="AlphaFoldDB" id="A0A9D4CAH4"/>
<evidence type="ECO:0000313" key="2">
    <source>
        <dbReference type="Proteomes" id="UP000828390"/>
    </source>
</evidence>
<reference evidence="1" key="2">
    <citation type="submission" date="2020-11" db="EMBL/GenBank/DDBJ databases">
        <authorList>
            <person name="McCartney M.A."/>
            <person name="Auch B."/>
            <person name="Kono T."/>
            <person name="Mallez S."/>
            <person name="Becker A."/>
            <person name="Gohl D.M."/>
            <person name="Silverstein K.A.T."/>
            <person name="Koren S."/>
            <person name="Bechman K.B."/>
            <person name="Herman A."/>
            <person name="Abrahante J.E."/>
            <person name="Garbe J."/>
        </authorList>
    </citation>
    <scope>NUCLEOTIDE SEQUENCE</scope>
    <source>
        <strain evidence="1">Duluth1</strain>
        <tissue evidence="1">Whole animal</tissue>
    </source>
</reference>
<dbReference type="Proteomes" id="UP000828390">
    <property type="component" value="Unassembled WGS sequence"/>
</dbReference>